<evidence type="ECO:0000313" key="1">
    <source>
        <dbReference type="EMBL" id="AXH49379.1"/>
    </source>
</evidence>
<reference evidence="1 2" key="1">
    <citation type="submission" date="2018-06" db="EMBL/GenBank/DDBJ databases">
        <authorList>
            <person name="Luttrell C.E."/>
            <person name="Myers K.N."/>
            <person name="Simpson A.N."/>
            <person name="Sulollari A."/>
            <person name="Suri N."/>
            <person name="Nayek S."/>
            <person name="Bhuiyan S."/>
            <person name="Smith B.R."/>
            <person name="Hughes L.E."/>
            <person name="Garlena R.A."/>
            <person name="Russell D.A."/>
            <person name="Pope W.H."/>
            <person name="Jacobs-Sera D."/>
            <person name="Hatfull G.F."/>
        </authorList>
    </citation>
    <scope>NUCLEOTIDE SEQUENCE [LARGE SCALE GENOMIC DNA]</scope>
</reference>
<keyword evidence="2" id="KW-1185">Reference proteome</keyword>
<sequence>MAIVRIIDVPENRRDAHTDVEMEVRGFRGATAVIAKDLRRSASDSFRQEVMRLWAEHGKSGGFAVRNGKHTDSWVMFEYSEGK</sequence>
<dbReference type="RefSeq" id="YP_009839433.1">
    <property type="nucleotide sequence ID" value="NC_048720.1"/>
</dbReference>
<evidence type="ECO:0000313" key="2">
    <source>
        <dbReference type="Proteomes" id="UP000258408"/>
    </source>
</evidence>
<accession>A0A345L277</accession>
<dbReference type="KEGG" id="vg:55600062"/>
<dbReference type="GeneID" id="55600062"/>
<name>A0A345L277_9CAUD</name>
<protein>
    <submittedName>
        <fullName evidence="1">Uncharacterized protein</fullName>
    </submittedName>
</protein>
<proteinExistence type="predicted"/>
<gene>
    <name evidence="1" type="primary">272</name>
    <name evidence="1" type="ORF">SEA_BLUEEYEDBEAUTY_272</name>
</gene>
<dbReference type="Proteomes" id="UP000258408">
    <property type="component" value="Segment"/>
</dbReference>
<organism evidence="1 2">
    <name type="scientific">Streptomyces phage Blueeyedbeauty</name>
    <dbReference type="NCBI Taxonomy" id="2250336"/>
    <lineage>
        <taxon>Viruses</taxon>
        <taxon>Duplodnaviria</taxon>
        <taxon>Heunggongvirae</taxon>
        <taxon>Uroviricota</taxon>
        <taxon>Caudoviricetes</taxon>
        <taxon>Stanwilliamsviridae</taxon>
        <taxon>Loccivirinae</taxon>
        <taxon>Annadreamyvirus</taxon>
        <taxon>Annadreamyvirus blueeyedbeauty</taxon>
    </lineage>
</organism>
<dbReference type="EMBL" id="MH536814">
    <property type="protein sequence ID" value="AXH49379.1"/>
    <property type="molecule type" value="Genomic_DNA"/>
</dbReference>